<dbReference type="GO" id="GO:0009244">
    <property type="term" value="P:lipopolysaccharide core region biosynthetic process"/>
    <property type="evidence" value="ECO:0007669"/>
    <property type="project" value="UniProtKB-UniRule"/>
</dbReference>
<dbReference type="Pfam" id="PF04413">
    <property type="entry name" value="Glycos_transf_N"/>
    <property type="match status" value="1"/>
</dbReference>
<dbReference type="GO" id="GO:0005886">
    <property type="term" value="C:plasma membrane"/>
    <property type="evidence" value="ECO:0007669"/>
    <property type="project" value="UniProtKB-SubCell"/>
</dbReference>
<dbReference type="EC" id="2.4.99.12" evidence="2 9"/>
<keyword evidence="12" id="KW-1185">Reference proteome</keyword>
<evidence type="ECO:0000256" key="7">
    <source>
        <dbReference type="PIRSR" id="PIRSR639901-1"/>
    </source>
</evidence>
<keyword evidence="9" id="KW-0448">Lipopolysaccharide biosynthesis</keyword>
<dbReference type="Gene3D" id="3.40.50.2000">
    <property type="entry name" value="Glycogen Phosphorylase B"/>
    <property type="match status" value="1"/>
</dbReference>
<evidence type="ECO:0000256" key="3">
    <source>
        <dbReference type="ARBA" id="ARBA00019077"/>
    </source>
</evidence>
<dbReference type="SUPFAM" id="SSF53756">
    <property type="entry name" value="UDP-Glycosyltransferase/glycogen phosphorylase"/>
    <property type="match status" value="1"/>
</dbReference>
<dbReference type="GO" id="GO:0043842">
    <property type="term" value="F:Kdo transferase activity"/>
    <property type="evidence" value="ECO:0007669"/>
    <property type="project" value="UniProtKB-EC"/>
</dbReference>
<protein>
    <recommendedName>
        <fullName evidence="3 9">3-deoxy-D-manno-octulosonic acid transferase</fullName>
        <shortName evidence="9">Kdo transferase</shortName>
        <ecNumber evidence="2 9">2.4.99.12</ecNumber>
    </recommendedName>
    <alternativeName>
        <fullName evidence="5 9">Lipid IV(A) 3-deoxy-D-manno-octulosonic acid transferase</fullName>
    </alternativeName>
</protein>
<accession>A0A4Y9VTE5</accession>
<comment type="caution">
    <text evidence="11">The sequence shown here is derived from an EMBL/GenBank/DDBJ whole genome shotgun (WGS) entry which is preliminary data.</text>
</comment>
<comment type="catalytic activity">
    <reaction evidence="6 9">
        <text>lipid IVA (E. coli) + CMP-3-deoxy-beta-D-manno-octulosonate = alpha-Kdo-(2-&gt;6)-lipid IVA (E. coli) + CMP + H(+)</text>
        <dbReference type="Rhea" id="RHEA:28066"/>
        <dbReference type="ChEBI" id="CHEBI:15378"/>
        <dbReference type="ChEBI" id="CHEBI:58603"/>
        <dbReference type="ChEBI" id="CHEBI:60364"/>
        <dbReference type="ChEBI" id="CHEBI:60377"/>
        <dbReference type="ChEBI" id="CHEBI:85987"/>
        <dbReference type="EC" id="2.4.99.12"/>
    </reaction>
</comment>
<proteinExistence type="inferred from homology"/>
<feature type="site" description="Transition state stabilizer" evidence="8">
    <location>
        <position position="206"/>
    </location>
</feature>
<dbReference type="InterPro" id="IPR039901">
    <property type="entry name" value="Kdotransferase"/>
</dbReference>
<dbReference type="RefSeq" id="WP_135276833.1">
    <property type="nucleotide sequence ID" value="NZ_PQVH01000006.1"/>
</dbReference>
<reference evidence="11 12" key="1">
    <citation type="submission" date="2018-02" db="EMBL/GenBank/DDBJ databases">
        <title>A novel lanthanide dependent methylotroph, Methylotenera sp. La3113.</title>
        <authorList>
            <person name="Lv H."/>
            <person name="Tani A."/>
        </authorList>
    </citation>
    <scope>NUCLEOTIDE SEQUENCE [LARGE SCALE GENOMIC DNA]</scope>
    <source>
        <strain evidence="11 12">La3113</strain>
    </source>
</reference>
<keyword evidence="4 9" id="KW-0808">Transferase</keyword>
<dbReference type="AlphaFoldDB" id="A0A4Y9VTE5"/>
<comment type="subcellular location">
    <subcellularLocation>
        <location evidence="9">Cell membrane</location>
    </subcellularLocation>
</comment>
<dbReference type="Proteomes" id="UP000297706">
    <property type="component" value="Unassembled WGS sequence"/>
</dbReference>
<feature type="domain" description="3-deoxy-D-manno-octulosonic-acid transferase N-terminal" evidence="10">
    <location>
        <begin position="34"/>
        <end position="209"/>
    </location>
</feature>
<evidence type="ECO:0000256" key="5">
    <source>
        <dbReference type="ARBA" id="ARBA00031445"/>
    </source>
</evidence>
<evidence type="ECO:0000256" key="2">
    <source>
        <dbReference type="ARBA" id="ARBA00012621"/>
    </source>
</evidence>
<dbReference type="EMBL" id="PQVH01000006">
    <property type="protein sequence ID" value="TFW72290.1"/>
    <property type="molecule type" value="Genomic_DNA"/>
</dbReference>
<name>A0A4Y9VTE5_9PROT</name>
<evidence type="ECO:0000313" key="11">
    <source>
        <dbReference type="EMBL" id="TFW72290.1"/>
    </source>
</evidence>
<evidence type="ECO:0000313" key="12">
    <source>
        <dbReference type="Proteomes" id="UP000297706"/>
    </source>
</evidence>
<dbReference type="GO" id="GO:0009245">
    <property type="term" value="P:lipid A biosynthetic process"/>
    <property type="evidence" value="ECO:0007669"/>
    <property type="project" value="TreeGrafter"/>
</dbReference>
<dbReference type="FunFam" id="3.40.50.11720:FF:000001">
    <property type="entry name" value="3-deoxy-D-manno-octulosonic acid transferase"/>
    <property type="match status" value="1"/>
</dbReference>
<comment type="function">
    <text evidence="9">Involved in lipopolysaccharide (LPS) biosynthesis. Catalyzes the transfer of 3-deoxy-D-manno-octulosonate (Kdo) residue(s) from CMP-Kdo to lipid IV(A), the tetraacyldisaccharide-1,4'-bisphosphate precursor of lipid A.</text>
</comment>
<evidence type="ECO:0000259" key="10">
    <source>
        <dbReference type="Pfam" id="PF04413"/>
    </source>
</evidence>
<gene>
    <name evidence="11" type="ORF">C3Y98_04080</name>
</gene>
<feature type="active site" description="Proton acceptor" evidence="7">
    <location>
        <position position="60"/>
    </location>
</feature>
<comment type="similarity">
    <text evidence="9">Belongs to the glycosyltransferase group 1 family.</text>
</comment>
<evidence type="ECO:0000256" key="8">
    <source>
        <dbReference type="PIRSR" id="PIRSR639901-2"/>
    </source>
</evidence>
<dbReference type="NCBIfam" id="NF004388">
    <property type="entry name" value="PRK05749.1-4"/>
    <property type="match status" value="1"/>
</dbReference>
<dbReference type="NCBIfam" id="NF004386">
    <property type="entry name" value="PRK05749.1-2"/>
    <property type="match status" value="1"/>
</dbReference>
<feature type="site" description="Transition state stabilizer" evidence="8">
    <location>
        <position position="130"/>
    </location>
</feature>
<dbReference type="OrthoDB" id="9789797at2"/>
<evidence type="ECO:0000256" key="1">
    <source>
        <dbReference type="ARBA" id="ARBA00004713"/>
    </source>
</evidence>
<sequence>MTRSLYTCLLYLLLPFTPLKLLWRGRKQPEYLAHWRERYGFYQAPVQKPVIWLHCVSVGETRAAEPLIKALLSQYPTHQLLLTHTTPTGRATSEQLFGDSVTRVYLPYDVPFAVARFLQHFKPVVGALMETELWFNLIAGCKQRNIPVLLVNARLSEKSAAGYAKLGQLLPQGLQNLSAIAAQTEADASRLQHLGAAEVGITGNIKFDVTPHPTAHSLGAQLRQQLGQQQDIARPVFLAASTRDGEESLIIEAVSKANIPNLLTIIVPRHPQRFEAVAELLKKSNQPFMRRSTLNDAAVASSTHYLLGDSMGEMFTYYASCDVAFIGGSLLPLGGQNLIEACSMGKPVLVGPYTFNFEEATKIAIAAGAANRVQNVDELSQKLQQLFAHEQQRQAMCDASIQFTEQNRGATEKTLKIMQAYIQA</sequence>
<dbReference type="PANTHER" id="PTHR42755:SF1">
    <property type="entry name" value="3-DEOXY-D-MANNO-OCTULOSONIC ACID TRANSFERASE, MITOCHONDRIAL-RELATED"/>
    <property type="match status" value="1"/>
</dbReference>
<dbReference type="PANTHER" id="PTHR42755">
    <property type="entry name" value="3-DEOXY-MANNO-OCTULOSONATE CYTIDYLYLTRANSFERASE"/>
    <property type="match status" value="1"/>
</dbReference>
<evidence type="ECO:0000256" key="9">
    <source>
        <dbReference type="RuleBase" id="RU365103"/>
    </source>
</evidence>
<comment type="pathway">
    <text evidence="1 9">Bacterial outer membrane biogenesis; LPS core biosynthesis.</text>
</comment>
<dbReference type="InterPro" id="IPR007507">
    <property type="entry name" value="Glycos_transf_N"/>
</dbReference>
<dbReference type="InterPro" id="IPR038107">
    <property type="entry name" value="Glycos_transf_N_sf"/>
</dbReference>
<organism evidence="11 12">
    <name type="scientific">Methylotenera oryzisoli</name>
    <dbReference type="NCBI Taxonomy" id="2080758"/>
    <lineage>
        <taxon>Bacteria</taxon>
        <taxon>Pseudomonadati</taxon>
        <taxon>Pseudomonadota</taxon>
        <taxon>Betaproteobacteria</taxon>
        <taxon>Nitrosomonadales</taxon>
        <taxon>Methylophilaceae</taxon>
        <taxon>Methylotenera</taxon>
    </lineage>
</organism>
<evidence type="ECO:0000256" key="6">
    <source>
        <dbReference type="ARBA" id="ARBA00049183"/>
    </source>
</evidence>
<dbReference type="UniPathway" id="UPA00958"/>
<keyword evidence="9" id="KW-1003">Cell membrane</keyword>
<evidence type="ECO:0000256" key="4">
    <source>
        <dbReference type="ARBA" id="ARBA00022679"/>
    </source>
</evidence>
<keyword evidence="9" id="KW-0472">Membrane</keyword>
<dbReference type="Gene3D" id="3.40.50.11720">
    <property type="entry name" value="3-Deoxy-D-manno-octulosonic-acid transferase, N-terminal domain"/>
    <property type="match status" value="1"/>
</dbReference>